<evidence type="ECO:0000313" key="2">
    <source>
        <dbReference type="EMBL" id="GMF24800.1"/>
    </source>
</evidence>
<dbReference type="InterPro" id="IPR026246">
    <property type="entry name" value="Fsip1"/>
</dbReference>
<organism evidence="2 3">
    <name type="scientific">Phytophthora fragariaefolia</name>
    <dbReference type="NCBI Taxonomy" id="1490495"/>
    <lineage>
        <taxon>Eukaryota</taxon>
        <taxon>Sar</taxon>
        <taxon>Stramenopiles</taxon>
        <taxon>Oomycota</taxon>
        <taxon>Peronosporomycetes</taxon>
        <taxon>Peronosporales</taxon>
        <taxon>Peronosporaceae</taxon>
        <taxon>Phytophthora</taxon>
    </lineage>
</organism>
<feature type="region of interest" description="Disordered" evidence="1">
    <location>
        <begin position="352"/>
        <end position="392"/>
    </location>
</feature>
<name>A0A9W6U2Q4_9STRA</name>
<dbReference type="AlphaFoldDB" id="A0A9W6U2Q4"/>
<comment type="caution">
    <text evidence="2">The sequence shown here is derived from an EMBL/GenBank/DDBJ whole genome shotgun (WGS) entry which is preliminary data.</text>
</comment>
<gene>
    <name evidence="2" type="ORF">Pfra01_000426900</name>
</gene>
<sequence>MNGYDYFVVTVVFAQKPRIQRLLPVPGKNIVHDSASLSQSAPATLVRLPDSPPRLLSVGSMDTLGTAKTAGYTRGTGPITTNVEFTLAALAISDSILKKDATVCGSIFSFQTGNGITTNHPKPSQNLITEGCYKLISNNINQDCSTPLESDSCDDQLSPRQKEQTEECQQVEENCRGAETIGPLLTDIQTEIAVESAETNQENYQAKDRADREIDGDGYEQAIANRKLLLNNEANRQRIREELELYVDSLSSRTDENGEHLVEFPRNYQQIVSLMTQKDVVEEANESQEESNSHRTWFRVLIEAGLSKQQAFDTDDDPEGSSSLATKIALKMARIRQLDAVLEEKLGKNLYASTAPRKQKRVQPPPQLNASRSHSCGLSRRTPPNRTFVTQTQPCGVASNGIHNDIITRESIHVANEDEVVPGNKKGKYFIERNKQMVANGMKANMTKDEEDRLEKLLRDEVTSSGAVSDDPATSDNVIANVNALPEEWNEFSMAETEKQAIDELIAAKSGAYPLFAIDELHDGPTDDALHLPDTRPAKNSIIQETKRERLQRQRLSRVEQELRFLQESPGVVIVGDDHDGDENDDCLSEQSFITVASSTCSTRSGVISRHDFKCFLAQQKESYLSTPTASADEIRRLLLSISSGAAASNTMTAMTG</sequence>
<evidence type="ECO:0000256" key="1">
    <source>
        <dbReference type="SAM" id="MobiDB-lite"/>
    </source>
</evidence>
<feature type="compositionally biased region" description="Polar residues" evidence="1">
    <location>
        <begin position="368"/>
        <end position="392"/>
    </location>
</feature>
<reference evidence="2" key="1">
    <citation type="submission" date="2023-04" db="EMBL/GenBank/DDBJ databases">
        <title>Phytophthora fragariaefolia NBRC 109709.</title>
        <authorList>
            <person name="Ichikawa N."/>
            <person name="Sato H."/>
            <person name="Tonouchi N."/>
        </authorList>
    </citation>
    <scope>NUCLEOTIDE SEQUENCE</scope>
    <source>
        <strain evidence="2">NBRC 109709</strain>
    </source>
</reference>
<keyword evidence="3" id="KW-1185">Reference proteome</keyword>
<accession>A0A9W6U2Q4</accession>
<evidence type="ECO:0000313" key="3">
    <source>
        <dbReference type="Proteomes" id="UP001165121"/>
    </source>
</evidence>
<protein>
    <submittedName>
        <fullName evidence="2">Unnamed protein product</fullName>
    </submittedName>
</protein>
<dbReference type="EMBL" id="BSXT01000337">
    <property type="protein sequence ID" value="GMF24800.1"/>
    <property type="molecule type" value="Genomic_DNA"/>
</dbReference>
<dbReference type="Pfam" id="PF15554">
    <property type="entry name" value="FSIP1"/>
    <property type="match status" value="1"/>
</dbReference>
<proteinExistence type="predicted"/>
<dbReference type="OrthoDB" id="77404at2759"/>
<dbReference type="Proteomes" id="UP001165121">
    <property type="component" value="Unassembled WGS sequence"/>
</dbReference>